<reference evidence="2" key="1">
    <citation type="journal article" date="2019" name="Int. J. Syst. Evol. Microbiol.">
        <title>The Global Catalogue of Microorganisms (GCM) 10K type strain sequencing project: providing services to taxonomists for standard genome sequencing and annotation.</title>
        <authorList>
            <consortium name="The Broad Institute Genomics Platform"/>
            <consortium name="The Broad Institute Genome Sequencing Center for Infectious Disease"/>
            <person name="Wu L."/>
            <person name="Ma J."/>
        </authorList>
    </citation>
    <scope>NUCLEOTIDE SEQUENCE [LARGE SCALE GENOMIC DNA]</scope>
    <source>
        <strain evidence="2">CGMCC 4.7277</strain>
    </source>
</reference>
<gene>
    <name evidence="1" type="ORF">ACFPP7_23075</name>
</gene>
<dbReference type="Proteomes" id="UP001596084">
    <property type="component" value="Unassembled WGS sequence"/>
</dbReference>
<accession>A0ABW0QHY8</accession>
<protein>
    <submittedName>
        <fullName evidence="1">Uncharacterized protein</fullName>
    </submittedName>
</protein>
<dbReference type="RefSeq" id="WP_281178560.1">
    <property type="nucleotide sequence ID" value="NZ_JBHSMX010000066.1"/>
</dbReference>
<evidence type="ECO:0000313" key="1">
    <source>
        <dbReference type="EMBL" id="MFC5523777.1"/>
    </source>
</evidence>
<evidence type="ECO:0000313" key="2">
    <source>
        <dbReference type="Proteomes" id="UP001596084"/>
    </source>
</evidence>
<keyword evidence="2" id="KW-1185">Reference proteome</keyword>
<organism evidence="1 2">
    <name type="scientific">Polaromonas jejuensis</name>
    <dbReference type="NCBI Taxonomy" id="457502"/>
    <lineage>
        <taxon>Bacteria</taxon>
        <taxon>Pseudomonadati</taxon>
        <taxon>Pseudomonadota</taxon>
        <taxon>Betaproteobacteria</taxon>
        <taxon>Burkholderiales</taxon>
        <taxon>Comamonadaceae</taxon>
        <taxon>Polaromonas</taxon>
    </lineage>
</organism>
<sequence length="41" mass="4629">MNKDEVALAMKWQKAPDVAKHAGFCSLGESDEAYFEVKLDR</sequence>
<name>A0ABW0QHY8_9BURK</name>
<comment type="caution">
    <text evidence="1">The sequence shown here is derived from an EMBL/GenBank/DDBJ whole genome shotgun (WGS) entry which is preliminary data.</text>
</comment>
<dbReference type="EMBL" id="JBHSMX010000066">
    <property type="protein sequence ID" value="MFC5523777.1"/>
    <property type="molecule type" value="Genomic_DNA"/>
</dbReference>
<proteinExistence type="predicted"/>